<dbReference type="PANTHER" id="PTHR24421:SF10">
    <property type="entry name" value="NITRATE_NITRITE SENSOR PROTEIN NARQ"/>
    <property type="match status" value="1"/>
</dbReference>
<dbReference type="InterPro" id="IPR011712">
    <property type="entry name" value="Sig_transdc_His_kin_sub3_dim/P"/>
</dbReference>
<feature type="domain" description="Histidine kinase" evidence="9">
    <location>
        <begin position="121"/>
        <end position="213"/>
    </location>
</feature>
<dbReference type="Gene3D" id="1.20.5.1930">
    <property type="match status" value="1"/>
</dbReference>
<reference evidence="10 11" key="1">
    <citation type="submission" date="2019-03" db="EMBL/GenBank/DDBJ databases">
        <title>Complete genome sequence of Ferrigenium kumadai strain An22, a microaerophilic iron-oxidizing bacterium isolated from a paddy field soil.</title>
        <authorList>
            <person name="Watanabe T."/>
            <person name="Asakawa S."/>
        </authorList>
    </citation>
    <scope>NUCLEOTIDE SEQUENCE [LARGE SCALE GENOMIC DNA]</scope>
    <source>
        <strain evidence="10 11">An22</strain>
    </source>
</reference>
<evidence type="ECO:0000256" key="7">
    <source>
        <dbReference type="ARBA" id="ARBA00022840"/>
    </source>
</evidence>
<dbReference type="Proteomes" id="UP001319121">
    <property type="component" value="Chromosome"/>
</dbReference>
<evidence type="ECO:0000256" key="3">
    <source>
        <dbReference type="ARBA" id="ARBA00022553"/>
    </source>
</evidence>
<sequence length="213" mass="23559">MLLTIQERERQRIALDLHDVLGQSLTLIKLSLEDASRLLAANETSEAAGSLQRLKLKVNDTFDEVRRIAKDLRPSMLDDLGIMATLSWYFREVGTTCPDMKIEKDFSVQEADIPASLRIVIFRIVQEATGNIIKHAHADRIKVVISKTEGGLRLSIKDNGLGFDPAAMSRRSSLDKGIGLMSMKERAELSGGICEIKSAPGKGAKICISWRPN</sequence>
<dbReference type="Pfam" id="PF07730">
    <property type="entry name" value="HisKA_3"/>
    <property type="match status" value="1"/>
</dbReference>
<dbReference type="PANTHER" id="PTHR24421">
    <property type="entry name" value="NITRATE/NITRITE SENSOR PROTEIN NARX-RELATED"/>
    <property type="match status" value="1"/>
</dbReference>
<gene>
    <name evidence="10" type="ORF">FGKAn22_13970</name>
</gene>
<dbReference type="EMBL" id="AP019536">
    <property type="protein sequence ID" value="BBI99704.1"/>
    <property type="molecule type" value="Genomic_DNA"/>
</dbReference>
<evidence type="ECO:0000256" key="4">
    <source>
        <dbReference type="ARBA" id="ARBA00022679"/>
    </source>
</evidence>
<evidence type="ECO:0000256" key="1">
    <source>
        <dbReference type="ARBA" id="ARBA00000085"/>
    </source>
</evidence>
<dbReference type="Gene3D" id="3.30.565.10">
    <property type="entry name" value="Histidine kinase-like ATPase, C-terminal domain"/>
    <property type="match status" value="1"/>
</dbReference>
<dbReference type="Pfam" id="PF02518">
    <property type="entry name" value="HATPase_c"/>
    <property type="match status" value="1"/>
</dbReference>
<dbReference type="GO" id="GO:0000155">
    <property type="term" value="F:phosphorelay sensor kinase activity"/>
    <property type="evidence" value="ECO:0007669"/>
    <property type="project" value="InterPro"/>
</dbReference>
<keyword evidence="5" id="KW-0547">Nucleotide-binding</keyword>
<evidence type="ECO:0000313" key="10">
    <source>
        <dbReference type="EMBL" id="BBI99704.1"/>
    </source>
</evidence>
<name>A0AAN1T1F1_9PROT</name>
<organism evidence="10 11">
    <name type="scientific">Ferrigenium kumadai</name>
    <dbReference type="NCBI Taxonomy" id="1682490"/>
    <lineage>
        <taxon>Bacteria</taxon>
        <taxon>Pseudomonadati</taxon>
        <taxon>Pseudomonadota</taxon>
        <taxon>Betaproteobacteria</taxon>
        <taxon>Nitrosomonadales</taxon>
        <taxon>Gallionellaceae</taxon>
        <taxon>Ferrigenium</taxon>
    </lineage>
</organism>
<keyword evidence="8" id="KW-0902">Two-component regulatory system</keyword>
<dbReference type="InterPro" id="IPR050482">
    <property type="entry name" value="Sensor_HK_TwoCompSys"/>
</dbReference>
<keyword evidence="3" id="KW-0597">Phosphoprotein</keyword>
<dbReference type="GO" id="GO:0016020">
    <property type="term" value="C:membrane"/>
    <property type="evidence" value="ECO:0007669"/>
    <property type="project" value="InterPro"/>
</dbReference>
<keyword evidence="4" id="KW-0808">Transferase</keyword>
<evidence type="ECO:0000256" key="2">
    <source>
        <dbReference type="ARBA" id="ARBA00012438"/>
    </source>
</evidence>
<dbReference type="GO" id="GO:0046983">
    <property type="term" value="F:protein dimerization activity"/>
    <property type="evidence" value="ECO:0007669"/>
    <property type="project" value="InterPro"/>
</dbReference>
<dbReference type="InterPro" id="IPR005467">
    <property type="entry name" value="His_kinase_dom"/>
</dbReference>
<proteinExistence type="predicted"/>
<evidence type="ECO:0000256" key="6">
    <source>
        <dbReference type="ARBA" id="ARBA00022777"/>
    </source>
</evidence>
<keyword evidence="7" id="KW-0067">ATP-binding</keyword>
<dbReference type="AlphaFoldDB" id="A0AAN1T1F1"/>
<dbReference type="EC" id="2.7.13.3" evidence="2"/>
<evidence type="ECO:0000256" key="5">
    <source>
        <dbReference type="ARBA" id="ARBA00022741"/>
    </source>
</evidence>
<dbReference type="KEGG" id="fku:FGKAn22_13970"/>
<evidence type="ECO:0000313" key="11">
    <source>
        <dbReference type="Proteomes" id="UP001319121"/>
    </source>
</evidence>
<keyword evidence="11" id="KW-1185">Reference proteome</keyword>
<evidence type="ECO:0000259" key="9">
    <source>
        <dbReference type="PROSITE" id="PS50109"/>
    </source>
</evidence>
<dbReference type="GO" id="GO:0005524">
    <property type="term" value="F:ATP binding"/>
    <property type="evidence" value="ECO:0007669"/>
    <property type="project" value="UniProtKB-KW"/>
</dbReference>
<dbReference type="SUPFAM" id="SSF55874">
    <property type="entry name" value="ATPase domain of HSP90 chaperone/DNA topoisomerase II/histidine kinase"/>
    <property type="match status" value="1"/>
</dbReference>
<keyword evidence="6" id="KW-0418">Kinase</keyword>
<dbReference type="SMART" id="SM00387">
    <property type="entry name" value="HATPase_c"/>
    <property type="match status" value="1"/>
</dbReference>
<comment type="catalytic activity">
    <reaction evidence="1">
        <text>ATP + protein L-histidine = ADP + protein N-phospho-L-histidine.</text>
        <dbReference type="EC" id="2.7.13.3"/>
    </reaction>
</comment>
<dbReference type="CDD" id="cd16917">
    <property type="entry name" value="HATPase_UhpB-NarQ-NarX-like"/>
    <property type="match status" value="1"/>
</dbReference>
<protein>
    <recommendedName>
        <fullName evidence="2">histidine kinase</fullName>
        <ecNumber evidence="2">2.7.13.3</ecNumber>
    </recommendedName>
</protein>
<evidence type="ECO:0000256" key="8">
    <source>
        <dbReference type="ARBA" id="ARBA00023012"/>
    </source>
</evidence>
<accession>A0AAN1T1F1</accession>
<dbReference type="InterPro" id="IPR003594">
    <property type="entry name" value="HATPase_dom"/>
</dbReference>
<dbReference type="InterPro" id="IPR036890">
    <property type="entry name" value="HATPase_C_sf"/>
</dbReference>
<dbReference type="PROSITE" id="PS50109">
    <property type="entry name" value="HIS_KIN"/>
    <property type="match status" value="1"/>
</dbReference>